<dbReference type="Proteomes" id="UP000321617">
    <property type="component" value="Unassembled WGS sequence"/>
</dbReference>
<gene>
    <name evidence="1" type="ORF">LX16_4839</name>
</gene>
<evidence type="ECO:0000313" key="2">
    <source>
        <dbReference type="Proteomes" id="UP000321617"/>
    </source>
</evidence>
<dbReference type="AlphaFoldDB" id="A0A562UPY4"/>
<accession>A0A562UPY4</accession>
<proteinExistence type="predicted"/>
<reference evidence="1 2" key="1">
    <citation type="journal article" date="2013" name="Stand. Genomic Sci.">
        <title>Genomic Encyclopedia of Type Strains, Phase I: The one thousand microbial genomes (KMG-I) project.</title>
        <authorList>
            <person name="Kyrpides N.C."/>
            <person name="Woyke T."/>
            <person name="Eisen J.A."/>
            <person name="Garrity G."/>
            <person name="Lilburn T.G."/>
            <person name="Beck B.J."/>
            <person name="Whitman W.B."/>
            <person name="Hugenholtz P."/>
            <person name="Klenk H.P."/>
        </authorList>
    </citation>
    <scope>NUCLEOTIDE SEQUENCE [LARGE SCALE GENOMIC DNA]</scope>
    <source>
        <strain evidence="1 2">DSM 45044</strain>
    </source>
</reference>
<dbReference type="RefSeq" id="WP_147143731.1">
    <property type="nucleotide sequence ID" value="NZ_BAABIJ010000006.1"/>
</dbReference>
<dbReference type="OrthoDB" id="9848959at2"/>
<organism evidence="1 2">
    <name type="scientific">Stackebrandtia albiflava</name>
    <dbReference type="NCBI Taxonomy" id="406432"/>
    <lineage>
        <taxon>Bacteria</taxon>
        <taxon>Bacillati</taxon>
        <taxon>Actinomycetota</taxon>
        <taxon>Actinomycetes</taxon>
        <taxon>Glycomycetales</taxon>
        <taxon>Glycomycetaceae</taxon>
        <taxon>Stackebrandtia</taxon>
    </lineage>
</organism>
<sequence length="89" mass="9734">MREIEYGRFSDSSGTYSVASSAAPNTIRVYAEGPGDRSMLCTISGITGTPTASWGVTWLHCSAEWYDAMQRRALDTYRGATCDGRAVER</sequence>
<evidence type="ECO:0000313" key="1">
    <source>
        <dbReference type="EMBL" id="TWJ07680.1"/>
    </source>
</evidence>
<name>A0A562UPY4_9ACTN</name>
<comment type="caution">
    <text evidence="1">The sequence shown here is derived from an EMBL/GenBank/DDBJ whole genome shotgun (WGS) entry which is preliminary data.</text>
</comment>
<dbReference type="EMBL" id="VLLL01000010">
    <property type="protein sequence ID" value="TWJ07680.1"/>
    <property type="molecule type" value="Genomic_DNA"/>
</dbReference>
<protein>
    <submittedName>
        <fullName evidence="1">Uncharacterized protein</fullName>
    </submittedName>
</protein>
<keyword evidence="2" id="KW-1185">Reference proteome</keyword>